<keyword evidence="1" id="KW-0812">Transmembrane</keyword>
<reference evidence="2 3" key="1">
    <citation type="journal article" date="2019" name="Genome Biol. Evol.">
        <title>Insights into the evolution of the New World diploid cottons (Gossypium, subgenus Houzingenia) based on genome sequencing.</title>
        <authorList>
            <person name="Grover C.E."/>
            <person name="Arick M.A. 2nd"/>
            <person name="Thrash A."/>
            <person name="Conover J.L."/>
            <person name="Sanders W.S."/>
            <person name="Peterson D.G."/>
            <person name="Frelichowski J.E."/>
            <person name="Scheffler J.A."/>
            <person name="Scheffler B.E."/>
            <person name="Wendel J.F."/>
        </authorList>
    </citation>
    <scope>NUCLEOTIDE SEQUENCE [LARGE SCALE GENOMIC DNA]</scope>
    <source>
        <strain evidence="2">0</strain>
        <tissue evidence="2">Leaf</tissue>
    </source>
</reference>
<evidence type="ECO:0000313" key="3">
    <source>
        <dbReference type="Proteomes" id="UP000593560"/>
    </source>
</evidence>
<keyword evidence="3" id="KW-1185">Reference proteome</keyword>
<name>A0A7J9GK54_9ROSI</name>
<evidence type="ECO:0000313" key="2">
    <source>
        <dbReference type="EMBL" id="MBA0797881.1"/>
    </source>
</evidence>
<sequence>MIILITGLRLNLSPMMISWLIYWLIHLFVAAAMWLASTVVICTNKARPTSTSIKTIPLLRNKKVVEKQRCSYEINGEEEDVCQGS</sequence>
<dbReference type="EMBL" id="JABFAD010000005">
    <property type="protein sequence ID" value="MBA0797881.1"/>
    <property type="molecule type" value="Genomic_DNA"/>
</dbReference>
<keyword evidence="1" id="KW-1133">Transmembrane helix</keyword>
<gene>
    <name evidence="2" type="ORF">Gohar_008537</name>
</gene>
<dbReference type="AlphaFoldDB" id="A0A7J9GK54"/>
<protein>
    <submittedName>
        <fullName evidence="2">Uncharacterized protein</fullName>
    </submittedName>
</protein>
<proteinExistence type="predicted"/>
<accession>A0A7J9GK54</accession>
<dbReference type="Proteomes" id="UP000593560">
    <property type="component" value="Unassembled WGS sequence"/>
</dbReference>
<evidence type="ECO:0000256" key="1">
    <source>
        <dbReference type="SAM" id="Phobius"/>
    </source>
</evidence>
<feature type="transmembrane region" description="Helical" evidence="1">
    <location>
        <begin position="20"/>
        <end position="42"/>
    </location>
</feature>
<organism evidence="2 3">
    <name type="scientific">Gossypium harknessii</name>
    <dbReference type="NCBI Taxonomy" id="34285"/>
    <lineage>
        <taxon>Eukaryota</taxon>
        <taxon>Viridiplantae</taxon>
        <taxon>Streptophyta</taxon>
        <taxon>Embryophyta</taxon>
        <taxon>Tracheophyta</taxon>
        <taxon>Spermatophyta</taxon>
        <taxon>Magnoliopsida</taxon>
        <taxon>eudicotyledons</taxon>
        <taxon>Gunneridae</taxon>
        <taxon>Pentapetalae</taxon>
        <taxon>rosids</taxon>
        <taxon>malvids</taxon>
        <taxon>Malvales</taxon>
        <taxon>Malvaceae</taxon>
        <taxon>Malvoideae</taxon>
        <taxon>Gossypium</taxon>
    </lineage>
</organism>
<comment type="caution">
    <text evidence="2">The sequence shown here is derived from an EMBL/GenBank/DDBJ whole genome shotgun (WGS) entry which is preliminary data.</text>
</comment>
<keyword evidence="1" id="KW-0472">Membrane</keyword>
<dbReference type="OrthoDB" id="10482420at2759"/>